<dbReference type="PANTHER" id="PTHR34501">
    <property type="entry name" value="PROTEIN YDDL-RELATED"/>
    <property type="match status" value="1"/>
</dbReference>
<evidence type="ECO:0000313" key="14">
    <source>
        <dbReference type="Proteomes" id="UP000295727"/>
    </source>
</evidence>
<dbReference type="SUPFAM" id="SSF56935">
    <property type="entry name" value="Porins"/>
    <property type="match status" value="1"/>
</dbReference>
<dbReference type="RefSeq" id="WP_134758881.1">
    <property type="nucleotide sequence ID" value="NZ_CP038151.1"/>
</dbReference>
<accession>A0A4P7D7G0</accession>
<keyword evidence="5" id="KW-0812">Transmembrane</keyword>
<proteinExistence type="predicted"/>
<feature type="signal peptide" evidence="11">
    <location>
        <begin position="1"/>
        <end position="23"/>
    </location>
</feature>
<dbReference type="KEGG" id="ppai:E1956_40370"/>
<evidence type="ECO:0000256" key="1">
    <source>
        <dbReference type="ARBA" id="ARBA00004571"/>
    </source>
</evidence>
<reference evidence="13 14" key="1">
    <citation type="submission" date="2019-03" db="EMBL/GenBank/DDBJ databases">
        <title>Paraburkholderia sp. 7MH5, isolated from subtropical forest soil.</title>
        <authorList>
            <person name="Gao Z.-H."/>
            <person name="Qiu L.-H."/>
        </authorList>
    </citation>
    <scope>NUCLEOTIDE SEQUENCE [LARGE SCALE GENOMIC DNA]</scope>
    <source>
        <strain evidence="13 14">7MH5</strain>
    </source>
</reference>
<evidence type="ECO:0000256" key="5">
    <source>
        <dbReference type="ARBA" id="ARBA00022692"/>
    </source>
</evidence>
<dbReference type="InterPro" id="IPR050298">
    <property type="entry name" value="Gram-neg_bact_OMP"/>
</dbReference>
<dbReference type="PANTHER" id="PTHR34501:SF9">
    <property type="entry name" value="MAJOR OUTER MEMBRANE PROTEIN P.IA"/>
    <property type="match status" value="1"/>
</dbReference>
<sequence>MKLKAIRGCLLCTAGLISSGAMAQSSVTLYGLLDTGMAYVNNQGGKSNLEMVQGVKNGNRWGLTGNEDLGGGYSTIFTLESGFNSLSGAAGASGYMFNRQAFVGLKNSHYGTITLGRQYTPWFYTVGALSGLGIGTPLTGWTGAHPGDIDAMDTGLRINNSIMYESPDMAGLSLRAMYALGGIAGNVTSGSVFSAALMYTHGPFQGAIGFNELKNSGVNISNSPTLGNYSTSAINGGYLSANSVRMFGGSARYNLNKLILGVSASNVAFLPGGQSLFKDEEVFNTAAAFAAYQTDFWVLGAGFAYTHASEANGIKDSATYKQFSIGELYSLSKRTRFYAVQAYQLATGKTLYAPPSSSAVPATPMIENAVASVGDGQNGTPSNGPKQLVFAVGIQHTF</sequence>
<protein>
    <submittedName>
        <fullName evidence="13">Porin</fullName>
    </submittedName>
</protein>
<evidence type="ECO:0000256" key="10">
    <source>
        <dbReference type="ARBA" id="ARBA00023237"/>
    </source>
</evidence>
<evidence type="ECO:0000313" key="13">
    <source>
        <dbReference type="EMBL" id="QBR03387.1"/>
    </source>
</evidence>
<keyword evidence="9" id="KW-0472">Membrane</keyword>
<dbReference type="GO" id="GO:0009279">
    <property type="term" value="C:cell outer membrane"/>
    <property type="evidence" value="ECO:0007669"/>
    <property type="project" value="UniProtKB-SubCell"/>
</dbReference>
<evidence type="ECO:0000256" key="6">
    <source>
        <dbReference type="ARBA" id="ARBA00022729"/>
    </source>
</evidence>
<evidence type="ECO:0000259" key="12">
    <source>
        <dbReference type="Pfam" id="PF13609"/>
    </source>
</evidence>
<dbReference type="Pfam" id="PF13609">
    <property type="entry name" value="Porin_4"/>
    <property type="match status" value="1"/>
</dbReference>
<gene>
    <name evidence="13" type="ORF">E1956_40370</name>
</gene>
<evidence type="ECO:0000256" key="9">
    <source>
        <dbReference type="ARBA" id="ARBA00023136"/>
    </source>
</evidence>
<organism evidence="13 14">
    <name type="scientific">Paraburkholderia pallida</name>
    <dbReference type="NCBI Taxonomy" id="2547399"/>
    <lineage>
        <taxon>Bacteria</taxon>
        <taxon>Pseudomonadati</taxon>
        <taxon>Pseudomonadota</taxon>
        <taxon>Betaproteobacteria</taxon>
        <taxon>Burkholderiales</taxon>
        <taxon>Burkholderiaceae</taxon>
        <taxon>Paraburkholderia</taxon>
    </lineage>
</organism>
<evidence type="ECO:0000256" key="8">
    <source>
        <dbReference type="ARBA" id="ARBA00023114"/>
    </source>
</evidence>
<evidence type="ECO:0000256" key="2">
    <source>
        <dbReference type="ARBA" id="ARBA00011233"/>
    </source>
</evidence>
<keyword evidence="6 11" id="KW-0732">Signal</keyword>
<keyword evidence="14" id="KW-1185">Reference proteome</keyword>
<dbReference type="GO" id="GO:0015288">
    <property type="term" value="F:porin activity"/>
    <property type="evidence" value="ECO:0007669"/>
    <property type="project" value="UniProtKB-KW"/>
</dbReference>
<comment type="subcellular location">
    <subcellularLocation>
        <location evidence="1">Cell outer membrane</location>
        <topology evidence="1">Multi-pass membrane protein</topology>
    </subcellularLocation>
</comment>
<name>A0A4P7D7G0_9BURK</name>
<dbReference type="CDD" id="cd00342">
    <property type="entry name" value="gram_neg_porins"/>
    <property type="match status" value="1"/>
</dbReference>
<dbReference type="GO" id="GO:0006811">
    <property type="term" value="P:monoatomic ion transport"/>
    <property type="evidence" value="ECO:0007669"/>
    <property type="project" value="UniProtKB-KW"/>
</dbReference>
<feature type="domain" description="Porin" evidence="12">
    <location>
        <begin position="16"/>
        <end position="344"/>
    </location>
</feature>
<evidence type="ECO:0000256" key="4">
    <source>
        <dbReference type="ARBA" id="ARBA00022452"/>
    </source>
</evidence>
<dbReference type="InterPro" id="IPR023614">
    <property type="entry name" value="Porin_dom_sf"/>
</dbReference>
<evidence type="ECO:0000256" key="11">
    <source>
        <dbReference type="SAM" id="SignalP"/>
    </source>
</evidence>
<evidence type="ECO:0000256" key="7">
    <source>
        <dbReference type="ARBA" id="ARBA00023065"/>
    </source>
</evidence>
<dbReference type="Proteomes" id="UP000295727">
    <property type="component" value="Chromosome 4"/>
</dbReference>
<keyword evidence="10" id="KW-0998">Cell outer membrane</keyword>
<keyword evidence="4" id="KW-1134">Transmembrane beta strand</keyword>
<keyword evidence="3" id="KW-0813">Transport</keyword>
<dbReference type="OrthoDB" id="8982743at2"/>
<dbReference type="Gene3D" id="2.40.160.10">
    <property type="entry name" value="Porin"/>
    <property type="match status" value="1"/>
</dbReference>
<evidence type="ECO:0000256" key="3">
    <source>
        <dbReference type="ARBA" id="ARBA00022448"/>
    </source>
</evidence>
<dbReference type="EMBL" id="CP038151">
    <property type="protein sequence ID" value="QBR03387.1"/>
    <property type="molecule type" value="Genomic_DNA"/>
</dbReference>
<dbReference type="InterPro" id="IPR033900">
    <property type="entry name" value="Gram_neg_porin_domain"/>
</dbReference>
<feature type="chain" id="PRO_5020443276" evidence="11">
    <location>
        <begin position="24"/>
        <end position="398"/>
    </location>
</feature>
<keyword evidence="7" id="KW-0406">Ion transport</keyword>
<comment type="subunit">
    <text evidence="2">Homotrimer.</text>
</comment>
<keyword evidence="8" id="KW-0626">Porin</keyword>
<dbReference type="GO" id="GO:0046930">
    <property type="term" value="C:pore complex"/>
    <property type="evidence" value="ECO:0007669"/>
    <property type="project" value="UniProtKB-KW"/>
</dbReference>
<dbReference type="AlphaFoldDB" id="A0A4P7D7G0"/>